<dbReference type="GO" id="GO:0046461">
    <property type="term" value="P:neutral lipid catabolic process"/>
    <property type="evidence" value="ECO:0007669"/>
    <property type="project" value="TreeGrafter"/>
</dbReference>
<keyword evidence="15" id="KW-0072">Autophagy</keyword>
<dbReference type="OrthoDB" id="58570at2759"/>
<proteinExistence type="inferred from homology"/>
<evidence type="ECO:0000256" key="21">
    <source>
        <dbReference type="SAM" id="SignalP"/>
    </source>
</evidence>
<feature type="chain" id="PRO_5034740042" description="Putative lipase ATG15" evidence="21">
    <location>
        <begin position="19"/>
        <end position="518"/>
    </location>
</feature>
<dbReference type="GO" id="GO:0004806">
    <property type="term" value="F:triacylglycerol lipase activity"/>
    <property type="evidence" value="ECO:0007669"/>
    <property type="project" value="UniProtKB-EC"/>
</dbReference>
<gene>
    <name evidence="22" type="ORF">GJ744_010096</name>
</gene>
<evidence type="ECO:0000256" key="5">
    <source>
        <dbReference type="ARBA" id="ARBA00011137"/>
    </source>
</evidence>
<evidence type="ECO:0000256" key="15">
    <source>
        <dbReference type="ARBA" id="ARBA00023006"/>
    </source>
</evidence>
<dbReference type="AlphaFoldDB" id="A0A8H7AEU4"/>
<evidence type="ECO:0000256" key="12">
    <source>
        <dbReference type="ARBA" id="ARBA00022963"/>
    </source>
</evidence>
<dbReference type="GO" id="GO:0005775">
    <property type="term" value="C:vacuolar lumen"/>
    <property type="evidence" value="ECO:0007669"/>
    <property type="project" value="TreeGrafter"/>
</dbReference>
<evidence type="ECO:0000256" key="6">
    <source>
        <dbReference type="ARBA" id="ARBA00013279"/>
    </source>
</evidence>
<keyword evidence="11" id="KW-0378">Hydrolase</keyword>
<dbReference type="GO" id="GO:0034496">
    <property type="term" value="P:multivesicular body membrane disassembly"/>
    <property type="evidence" value="ECO:0007669"/>
    <property type="project" value="TreeGrafter"/>
</dbReference>
<dbReference type="EMBL" id="JAACFV010000063">
    <property type="protein sequence ID" value="KAF7507795.1"/>
    <property type="molecule type" value="Genomic_DNA"/>
</dbReference>
<keyword evidence="17" id="KW-0472">Membrane</keyword>
<evidence type="ECO:0000256" key="20">
    <source>
        <dbReference type="ARBA" id="ARBA00029828"/>
    </source>
</evidence>
<evidence type="ECO:0000313" key="22">
    <source>
        <dbReference type="EMBL" id="KAF7507795.1"/>
    </source>
</evidence>
<dbReference type="SUPFAM" id="SSF53474">
    <property type="entry name" value="alpha/beta-Hydrolases"/>
    <property type="match status" value="1"/>
</dbReference>
<protein>
    <recommendedName>
        <fullName evidence="7">Putative lipase ATG15</fullName>
        <ecNumber evidence="6">3.1.1.3</ecNumber>
    </recommendedName>
    <alternativeName>
        <fullName evidence="20">Autophagy-related protein 15</fullName>
    </alternativeName>
    <alternativeName>
        <fullName evidence="8">Putative lipase atg15</fullName>
    </alternativeName>
</protein>
<evidence type="ECO:0000256" key="16">
    <source>
        <dbReference type="ARBA" id="ARBA00023098"/>
    </source>
</evidence>
<sequence>MLAQFLSLLITFTSSVVAVSFSDQLRFDGPPSSLDPASKRPSVHQFSLKHILIFGAQTHRRIDVVHDGNDAPTPPVLLASSKDTLIDRLLDRQPLRVESLLRNAHDQGQTPDLEAAAWISEHVAGPNVTDKQTVLNLAVMASDAYVPASDDPAWLNWTGGFNRSQSFGFQSDGIRGHIFADQANSTIVIAIKGTERAIFEGAGTSTNDKINDNLLFSCCCAQQGHWLWHQVCSCATNTYQCDKNCLIRELIAENHYYRATLDLYSNVTELYPNSTIWLTGHSLGGALSSLLGLTYGHPAVTFEAPPDALAAERLGLPLPPGSISHHTRSHTGVSHFGHTADPVYMGSCDSLLSLCSIWGYAFESQCHTGARCVYDTVTDKGWWASIGHHGIEGVINNVIKVYGEVPNCEPEDAECVDCFNWRFDGTITTTTASSTSLTPTSSSRSSRSYTRTQTCKTPGWWHCLDRTSSSISTSIASVSAPTITCHTPGWFGCKDPTSTSVVSSTSIATLTSQARAER</sequence>
<evidence type="ECO:0000256" key="11">
    <source>
        <dbReference type="ARBA" id="ARBA00022801"/>
    </source>
</evidence>
<dbReference type="GO" id="GO:0032585">
    <property type="term" value="C:multivesicular body membrane"/>
    <property type="evidence" value="ECO:0007669"/>
    <property type="project" value="UniProtKB-SubCell"/>
</dbReference>
<accession>A0A8H7AEU4</accession>
<evidence type="ECO:0000256" key="7">
    <source>
        <dbReference type="ARBA" id="ARBA00018542"/>
    </source>
</evidence>
<comment type="catalytic activity">
    <reaction evidence="1">
        <text>a triacylglycerol + H2O = a diacylglycerol + a fatty acid + H(+)</text>
        <dbReference type="Rhea" id="RHEA:12044"/>
        <dbReference type="ChEBI" id="CHEBI:15377"/>
        <dbReference type="ChEBI" id="CHEBI:15378"/>
        <dbReference type="ChEBI" id="CHEBI:17855"/>
        <dbReference type="ChEBI" id="CHEBI:18035"/>
        <dbReference type="ChEBI" id="CHEBI:28868"/>
        <dbReference type="EC" id="3.1.1.3"/>
    </reaction>
</comment>
<dbReference type="InterPro" id="IPR050805">
    <property type="entry name" value="ATG15_Lipase"/>
</dbReference>
<keyword evidence="14" id="KW-1133">Transmembrane helix</keyword>
<dbReference type="FunFam" id="3.40.50.1820:FF:000129">
    <property type="entry name" value="Autophagy related lipase Atg15, putative"/>
    <property type="match status" value="1"/>
</dbReference>
<dbReference type="GO" id="GO:0006660">
    <property type="term" value="P:phosphatidylserine catabolic process"/>
    <property type="evidence" value="ECO:0007669"/>
    <property type="project" value="TreeGrafter"/>
</dbReference>
<keyword evidence="10" id="KW-0967">Endosome</keyword>
<dbReference type="PANTHER" id="PTHR47175:SF2">
    <property type="entry name" value="LIPASE ATG15-RELATED"/>
    <property type="match status" value="1"/>
</dbReference>
<comment type="similarity">
    <text evidence="4">Belongs to the AB hydrolase superfamily. Lipase family.</text>
</comment>
<keyword evidence="16" id="KW-0443">Lipid metabolism</keyword>
<evidence type="ECO:0000313" key="23">
    <source>
        <dbReference type="Proteomes" id="UP000606974"/>
    </source>
</evidence>
<keyword evidence="13" id="KW-0735">Signal-anchor</keyword>
<organism evidence="22 23">
    <name type="scientific">Endocarpon pusillum</name>
    <dbReference type="NCBI Taxonomy" id="364733"/>
    <lineage>
        <taxon>Eukaryota</taxon>
        <taxon>Fungi</taxon>
        <taxon>Dikarya</taxon>
        <taxon>Ascomycota</taxon>
        <taxon>Pezizomycotina</taxon>
        <taxon>Eurotiomycetes</taxon>
        <taxon>Chaetothyriomycetidae</taxon>
        <taxon>Verrucariales</taxon>
        <taxon>Verrucariaceae</taxon>
        <taxon>Endocarpon</taxon>
    </lineage>
</organism>
<keyword evidence="21" id="KW-0732">Signal</keyword>
<evidence type="ECO:0000256" key="4">
    <source>
        <dbReference type="ARBA" id="ARBA00010701"/>
    </source>
</evidence>
<dbReference type="Proteomes" id="UP000606974">
    <property type="component" value="Unassembled WGS sequence"/>
</dbReference>
<evidence type="ECO:0000256" key="10">
    <source>
        <dbReference type="ARBA" id="ARBA00022753"/>
    </source>
</evidence>
<keyword evidence="9" id="KW-0812">Transmembrane</keyword>
<keyword evidence="18" id="KW-0325">Glycoprotein</keyword>
<evidence type="ECO:0000256" key="1">
    <source>
        <dbReference type="ARBA" id="ARBA00001024"/>
    </source>
</evidence>
<dbReference type="Gene3D" id="3.40.50.1820">
    <property type="entry name" value="alpha/beta hydrolase"/>
    <property type="match status" value="1"/>
</dbReference>
<dbReference type="GO" id="GO:0004620">
    <property type="term" value="F:phospholipase activity"/>
    <property type="evidence" value="ECO:0007669"/>
    <property type="project" value="TreeGrafter"/>
</dbReference>
<comment type="function">
    <text evidence="19">Lipase which is essential for lysis of subvacuolar cytoplasm to vacuole targeted bodies and intravacuolar autophagic bodies. Involved in the lysis of intravacuolar multivesicular body (MVB) vesicles. The intravacuolar membrane disintegration by ATG15 is critical to life span extension.</text>
</comment>
<evidence type="ECO:0000256" key="18">
    <source>
        <dbReference type="ARBA" id="ARBA00023180"/>
    </source>
</evidence>
<evidence type="ECO:0000256" key="17">
    <source>
        <dbReference type="ARBA" id="ARBA00023136"/>
    </source>
</evidence>
<comment type="subcellular location">
    <subcellularLocation>
        <location evidence="3">Endosome</location>
        <location evidence="3">Multivesicular body membrane</location>
        <topology evidence="3">Single-pass type II membrane protein</topology>
    </subcellularLocation>
    <subcellularLocation>
        <location evidence="2">Prevacuolar compartment membrane</location>
        <topology evidence="2">Single-pass type II membrane protein</topology>
    </subcellularLocation>
</comment>
<name>A0A8H7AEU4_9EURO</name>
<dbReference type="EC" id="3.1.1.3" evidence="6"/>
<dbReference type="InterPro" id="IPR029058">
    <property type="entry name" value="AB_hydrolase_fold"/>
</dbReference>
<comment type="subunit">
    <text evidence="5">Binds to both phosphatidylinositol (PI) and phosphatidylinositol 3,5-bisphosphate (PIP2).</text>
</comment>
<dbReference type="Pfam" id="PF26363">
    <property type="entry name" value="Phospholipase-like"/>
    <property type="match status" value="1"/>
</dbReference>
<feature type="signal peptide" evidence="21">
    <location>
        <begin position="1"/>
        <end position="18"/>
    </location>
</feature>
<evidence type="ECO:0000256" key="8">
    <source>
        <dbReference type="ARBA" id="ARBA00019241"/>
    </source>
</evidence>
<comment type="caution">
    <text evidence="22">The sequence shown here is derived from an EMBL/GenBank/DDBJ whole genome shotgun (WGS) entry which is preliminary data.</text>
</comment>
<evidence type="ECO:0000256" key="9">
    <source>
        <dbReference type="ARBA" id="ARBA00022692"/>
    </source>
</evidence>
<keyword evidence="23" id="KW-1185">Reference proteome</keyword>
<keyword evidence="12" id="KW-0442">Lipid degradation</keyword>
<dbReference type="GO" id="GO:0034727">
    <property type="term" value="P:piecemeal microautophagy of the nucleus"/>
    <property type="evidence" value="ECO:0007669"/>
    <property type="project" value="TreeGrafter"/>
</dbReference>
<dbReference type="CDD" id="cd00519">
    <property type="entry name" value="Lipase_3"/>
    <property type="match status" value="1"/>
</dbReference>
<evidence type="ECO:0000256" key="19">
    <source>
        <dbReference type="ARBA" id="ARBA00024663"/>
    </source>
</evidence>
<dbReference type="PANTHER" id="PTHR47175">
    <property type="entry name" value="LIPASE ATG15-RELATED"/>
    <property type="match status" value="1"/>
</dbReference>
<evidence type="ECO:0000256" key="14">
    <source>
        <dbReference type="ARBA" id="ARBA00022989"/>
    </source>
</evidence>
<evidence type="ECO:0000256" key="3">
    <source>
        <dbReference type="ARBA" id="ARBA00004343"/>
    </source>
</evidence>
<evidence type="ECO:0000256" key="2">
    <source>
        <dbReference type="ARBA" id="ARBA00004270"/>
    </source>
</evidence>
<reference evidence="22" key="1">
    <citation type="submission" date="2020-02" db="EMBL/GenBank/DDBJ databases">
        <authorList>
            <person name="Palmer J.M."/>
        </authorList>
    </citation>
    <scope>NUCLEOTIDE SEQUENCE</scope>
    <source>
        <strain evidence="22">EPUS1.4</strain>
        <tissue evidence="22">Thallus</tissue>
    </source>
</reference>
<evidence type="ECO:0000256" key="13">
    <source>
        <dbReference type="ARBA" id="ARBA00022968"/>
    </source>
</evidence>